<gene>
    <name evidence="1" type="ORF">F4820DRAFT_455731</name>
</gene>
<protein>
    <submittedName>
        <fullName evidence="1">Uncharacterized protein</fullName>
    </submittedName>
</protein>
<name>A0ACB9ZCY3_9PEZI</name>
<evidence type="ECO:0000313" key="1">
    <source>
        <dbReference type="EMBL" id="KAI4869604.1"/>
    </source>
</evidence>
<dbReference type="EMBL" id="MU393429">
    <property type="protein sequence ID" value="KAI4869604.1"/>
    <property type="molecule type" value="Genomic_DNA"/>
</dbReference>
<proteinExistence type="predicted"/>
<sequence length="884" mass="99124">MMIVAQMLLIIGACLIYGVAADDGDDFSNNLFTDLGPLLTLFGERVTMQFMSQYMSWADNIILAMAPLGIITAIVAAIRVRGPSWLKALIGRARESRAISEAELMSSTSDDVCELWNGQEIVRVMGKGPIREFIILSPVTDQKPTNDSTLKRVFNACITYIPFYNSREVHGSREIKVVQSEGQSEGEREKYLKDNEFTTRPNDEEKGDDNNNGKSDRLTIIIRNTNVPTPNLTLNVRNHLSTGELYGFAIIGIILQLGVIVYFGFSSLRFLKDGVRIADYALPCTVVGTLLLVFGMMICSHVVEVSTKETTLHPPPGRKARVVWLQKSGTRVDKLVKPKVGVSDPSTTSESLSALELEANMPDPNTASERGSTPDQTSERKSMPDQTLAKAMAVVGTMVSICGYVVQFVGLRGSHWSAAVVQLGATVMMATIRAWVRRDLAKRLESQPLVSRFELDWLALTLSMEPGRAPWSNEPSDKGKRTRPWVKDVEGEEWDWEITSFQDKADNLILEEAIVPETQAHNIMRIRRELGKLGDWHGPASAEAVSLARAIEITLDTLFNHSSENLSWSLPVHHELIRFRLERLNGSWKAFADELEAALSLWLYHINNAEENDQKQPGDDKSNGTSKAHNAKDDDAWLRIGGTVDKRNLRLLGHDSPRLYQDLIWSMPDGAARVIKIKKAMSNEEYRTIEVEAIGIEECESTSTPRTIEIEKYRMVGLAAGSMPLISNDEFEFPISGQEERRILAVDSYGPLKTLLAQYMFSAFMWAAVNYMNKLIGKEPDNQDLTKKELSKKKFNKTVFSGVEIRPRDTDGEGQGSTWQSFSLHNIQLSNMAWNIHNTGLGFLEEVYFSIIPPLSKWNIFPQLDAVVNLVQERTYLRERSIFV</sequence>
<reference evidence="1 2" key="1">
    <citation type="journal article" date="2022" name="New Phytol.">
        <title>Ecological generalism drives hyperdiversity of secondary metabolite gene clusters in xylarialean endophytes.</title>
        <authorList>
            <person name="Franco M.E.E."/>
            <person name="Wisecaver J.H."/>
            <person name="Arnold A.E."/>
            <person name="Ju Y.M."/>
            <person name="Slot J.C."/>
            <person name="Ahrendt S."/>
            <person name="Moore L.P."/>
            <person name="Eastman K.E."/>
            <person name="Scott K."/>
            <person name="Konkel Z."/>
            <person name="Mondo S.J."/>
            <person name="Kuo A."/>
            <person name="Hayes R.D."/>
            <person name="Haridas S."/>
            <person name="Andreopoulos B."/>
            <person name="Riley R."/>
            <person name="LaButti K."/>
            <person name="Pangilinan J."/>
            <person name="Lipzen A."/>
            <person name="Amirebrahimi M."/>
            <person name="Yan J."/>
            <person name="Adam C."/>
            <person name="Keymanesh K."/>
            <person name="Ng V."/>
            <person name="Louie K."/>
            <person name="Northen T."/>
            <person name="Drula E."/>
            <person name="Henrissat B."/>
            <person name="Hsieh H.M."/>
            <person name="Youens-Clark K."/>
            <person name="Lutzoni F."/>
            <person name="Miadlikowska J."/>
            <person name="Eastwood D.C."/>
            <person name="Hamelin R.C."/>
            <person name="Grigoriev I.V."/>
            <person name="U'Ren J.M."/>
        </authorList>
    </citation>
    <scope>NUCLEOTIDE SEQUENCE [LARGE SCALE GENOMIC DNA]</scope>
    <source>
        <strain evidence="1 2">CBS 119005</strain>
    </source>
</reference>
<dbReference type="Proteomes" id="UP001497700">
    <property type="component" value="Unassembled WGS sequence"/>
</dbReference>
<organism evidence="1 2">
    <name type="scientific">Hypoxylon rubiginosum</name>
    <dbReference type="NCBI Taxonomy" id="110542"/>
    <lineage>
        <taxon>Eukaryota</taxon>
        <taxon>Fungi</taxon>
        <taxon>Dikarya</taxon>
        <taxon>Ascomycota</taxon>
        <taxon>Pezizomycotina</taxon>
        <taxon>Sordariomycetes</taxon>
        <taxon>Xylariomycetidae</taxon>
        <taxon>Xylariales</taxon>
        <taxon>Hypoxylaceae</taxon>
        <taxon>Hypoxylon</taxon>
    </lineage>
</organism>
<evidence type="ECO:0000313" key="2">
    <source>
        <dbReference type="Proteomes" id="UP001497700"/>
    </source>
</evidence>
<accession>A0ACB9ZCY3</accession>
<comment type="caution">
    <text evidence="1">The sequence shown here is derived from an EMBL/GenBank/DDBJ whole genome shotgun (WGS) entry which is preliminary data.</text>
</comment>
<keyword evidence="2" id="KW-1185">Reference proteome</keyword>